<reference evidence="2" key="1">
    <citation type="journal article" date="2015" name="Proc. Natl. Acad. Sci. U.S.A.">
        <title>Genome sequencing of adzuki bean (Vigna angularis) provides insight into high starch and low fat accumulation and domestication.</title>
        <authorList>
            <person name="Yang K."/>
            <person name="Tian Z."/>
            <person name="Chen C."/>
            <person name="Luo L."/>
            <person name="Zhao B."/>
            <person name="Wang Z."/>
            <person name="Yu L."/>
            <person name="Li Y."/>
            <person name="Sun Y."/>
            <person name="Li W."/>
            <person name="Chen Y."/>
            <person name="Li Y."/>
            <person name="Zhang Y."/>
            <person name="Ai D."/>
            <person name="Zhao J."/>
            <person name="Shang C."/>
            <person name="Ma Y."/>
            <person name="Wu B."/>
            <person name="Wang M."/>
            <person name="Gao L."/>
            <person name="Sun D."/>
            <person name="Zhang P."/>
            <person name="Guo F."/>
            <person name="Wang W."/>
            <person name="Li Y."/>
            <person name="Wang J."/>
            <person name="Varshney R.K."/>
            <person name="Wang J."/>
            <person name="Ling H.Q."/>
            <person name="Wan P."/>
        </authorList>
    </citation>
    <scope>NUCLEOTIDE SEQUENCE</scope>
    <source>
        <strain evidence="2">cv. Jingnong 6</strain>
    </source>
</reference>
<dbReference type="AlphaFoldDB" id="A0A0L9T3Z7"/>
<protein>
    <submittedName>
        <fullName evidence="1">Uncharacterized protein</fullName>
    </submittedName>
</protein>
<name>A0A0L9T3Z7_PHAAN</name>
<dbReference type="Proteomes" id="UP000053144">
    <property type="component" value="Unassembled WGS sequence"/>
</dbReference>
<gene>
    <name evidence="1" type="ORF">LR48_Vigan97s000300</name>
</gene>
<sequence>MPNPLLSFLLHGTLSFTKTLFSYNALPTLQIFRNLHYGNESYWKRGKLSQTVPPLCRTGTPPTGTPPFILGGLFSHGWKCKCRLEVQMQTGTEHEGFFSCWENPRASLGDVSSSLLPILFREGGLDLLVGIYWTLVLLVAPAVSSSEGGCCLPISFTTASSPTDVVAAHQVLDIEHAAGANIFLLKTRGSVKSWLQRACVLGWTATLNDRCSHLALDAPGCWNCTTVKFSCHGEAGRCSCLLDRGRLPNWTSSASCSSNLLDVASRSQLSCPLCLCTPKLLLLYGALRWMTSSHPPRVSKLDVSCWFRPPSVISLNSKLDIAVKGTVEHLPLCFPFFA</sequence>
<proteinExistence type="predicted"/>
<evidence type="ECO:0000313" key="2">
    <source>
        <dbReference type="Proteomes" id="UP000053144"/>
    </source>
</evidence>
<dbReference type="Gramene" id="KOM25313">
    <property type="protein sequence ID" value="KOM25313"/>
    <property type="gene ID" value="LR48_Vigan97s000300"/>
</dbReference>
<organism evidence="1 2">
    <name type="scientific">Phaseolus angularis</name>
    <name type="common">Azuki bean</name>
    <name type="synonym">Vigna angularis</name>
    <dbReference type="NCBI Taxonomy" id="3914"/>
    <lineage>
        <taxon>Eukaryota</taxon>
        <taxon>Viridiplantae</taxon>
        <taxon>Streptophyta</taxon>
        <taxon>Embryophyta</taxon>
        <taxon>Tracheophyta</taxon>
        <taxon>Spermatophyta</taxon>
        <taxon>Magnoliopsida</taxon>
        <taxon>eudicotyledons</taxon>
        <taxon>Gunneridae</taxon>
        <taxon>Pentapetalae</taxon>
        <taxon>rosids</taxon>
        <taxon>fabids</taxon>
        <taxon>Fabales</taxon>
        <taxon>Fabaceae</taxon>
        <taxon>Papilionoideae</taxon>
        <taxon>50 kb inversion clade</taxon>
        <taxon>NPAAA clade</taxon>
        <taxon>indigoferoid/millettioid clade</taxon>
        <taxon>Phaseoleae</taxon>
        <taxon>Vigna</taxon>
    </lineage>
</organism>
<accession>A0A0L9T3Z7</accession>
<evidence type="ECO:0000313" key="1">
    <source>
        <dbReference type="EMBL" id="KOM25313.1"/>
    </source>
</evidence>
<dbReference type="EMBL" id="KQ258263">
    <property type="protein sequence ID" value="KOM25313.1"/>
    <property type="molecule type" value="Genomic_DNA"/>
</dbReference>